<dbReference type="InterPro" id="IPR016181">
    <property type="entry name" value="Acyl_CoA_acyltransferase"/>
</dbReference>
<proteinExistence type="predicted"/>
<gene>
    <name evidence="4" type="ORF">AWB66_06432</name>
</gene>
<dbReference type="InterPro" id="IPR050832">
    <property type="entry name" value="Bact_Acetyltransf"/>
</dbReference>
<dbReference type="NCBIfam" id="NF040501">
    <property type="entry name" value="resist_ArsN2"/>
    <property type="match status" value="1"/>
</dbReference>
<dbReference type="EMBL" id="FCNZ02000136">
    <property type="protein sequence ID" value="SAL81534.1"/>
    <property type="molecule type" value="Genomic_DNA"/>
</dbReference>
<evidence type="ECO:0000256" key="1">
    <source>
        <dbReference type="ARBA" id="ARBA00022679"/>
    </source>
</evidence>
<dbReference type="AlphaFoldDB" id="A0A158KKC5"/>
<reference evidence="4" key="1">
    <citation type="submission" date="2016-01" db="EMBL/GenBank/DDBJ databases">
        <authorList>
            <person name="Peeters Charlotte."/>
        </authorList>
    </citation>
    <scope>NUCLEOTIDE SEQUENCE</scope>
    <source>
        <strain evidence="4">LMG 22936</strain>
    </source>
</reference>
<dbReference type="Gene3D" id="3.40.630.30">
    <property type="match status" value="1"/>
</dbReference>
<evidence type="ECO:0000313" key="4">
    <source>
        <dbReference type="EMBL" id="SAL81534.1"/>
    </source>
</evidence>
<dbReference type="CDD" id="cd04301">
    <property type="entry name" value="NAT_SF"/>
    <property type="match status" value="1"/>
</dbReference>
<keyword evidence="2" id="KW-0012">Acyltransferase</keyword>
<dbReference type="PANTHER" id="PTHR43877">
    <property type="entry name" value="AMINOALKYLPHOSPHONATE N-ACETYLTRANSFERASE-RELATED-RELATED"/>
    <property type="match status" value="1"/>
</dbReference>
<dbReference type="Pfam" id="PF13508">
    <property type="entry name" value="Acetyltransf_7"/>
    <property type="match status" value="1"/>
</dbReference>
<name>A0A158KKC5_9BURK</name>
<dbReference type="GO" id="GO:0016747">
    <property type="term" value="F:acyltransferase activity, transferring groups other than amino-acyl groups"/>
    <property type="evidence" value="ECO:0007669"/>
    <property type="project" value="InterPro"/>
</dbReference>
<keyword evidence="1" id="KW-0808">Transferase</keyword>
<sequence length="160" mass="16919">MNIRAARTEDLDAIAALLAENGLSASDVTPDQLRDFAVAEDAHGSVVGSVGLEGFGAEALLRSLAVAKPERSAGLGTKLLLHAEYMALTLGVSELWLLTTTATDFFRRAGYLPVARPSAPTGLQSSTQFAQLCPSTAVCMKKKLKPNRARDPAVDKTAKH</sequence>
<evidence type="ECO:0000259" key="3">
    <source>
        <dbReference type="PROSITE" id="PS51186"/>
    </source>
</evidence>
<evidence type="ECO:0000256" key="2">
    <source>
        <dbReference type="ARBA" id="ARBA00023315"/>
    </source>
</evidence>
<keyword evidence="5" id="KW-1185">Reference proteome</keyword>
<dbReference type="InterPro" id="IPR000182">
    <property type="entry name" value="GNAT_dom"/>
</dbReference>
<protein>
    <submittedName>
        <fullName evidence="4">GCN5-related N-acetyltransferase</fullName>
    </submittedName>
</protein>
<accession>A0A158KKC5</accession>
<dbReference type="SUPFAM" id="SSF55729">
    <property type="entry name" value="Acyl-CoA N-acyltransferases (Nat)"/>
    <property type="match status" value="1"/>
</dbReference>
<dbReference type="Proteomes" id="UP000054717">
    <property type="component" value="Unassembled WGS sequence"/>
</dbReference>
<organism evidence="4 5">
    <name type="scientific">Caballeronia telluris</name>
    <dbReference type="NCBI Taxonomy" id="326475"/>
    <lineage>
        <taxon>Bacteria</taxon>
        <taxon>Pseudomonadati</taxon>
        <taxon>Pseudomonadota</taxon>
        <taxon>Betaproteobacteria</taxon>
        <taxon>Burkholderiales</taxon>
        <taxon>Burkholderiaceae</taxon>
        <taxon>Caballeronia</taxon>
    </lineage>
</organism>
<feature type="domain" description="N-acetyltransferase" evidence="3">
    <location>
        <begin position="1"/>
        <end position="145"/>
    </location>
</feature>
<dbReference type="PROSITE" id="PS51186">
    <property type="entry name" value="GNAT"/>
    <property type="match status" value="1"/>
</dbReference>
<evidence type="ECO:0000313" key="5">
    <source>
        <dbReference type="Proteomes" id="UP000054717"/>
    </source>
</evidence>
<comment type="caution">
    <text evidence="4">The sequence shown here is derived from an EMBL/GenBank/DDBJ whole genome shotgun (WGS) entry which is preliminary data.</text>
</comment>
<dbReference type="STRING" id="326475.AWB66_06432"/>
<dbReference type="RefSeq" id="WP_087634060.1">
    <property type="nucleotide sequence ID" value="NZ_FCNZ02000136.1"/>
</dbReference>